<comment type="caution">
    <text evidence="1">The sequence shown here is derived from an EMBL/GenBank/DDBJ whole genome shotgun (WGS) entry which is preliminary data.</text>
</comment>
<accession>A0A645JFK8</accession>
<protein>
    <submittedName>
        <fullName evidence="1">Uncharacterized protein</fullName>
    </submittedName>
</protein>
<evidence type="ECO:0000313" key="1">
    <source>
        <dbReference type="EMBL" id="MPN61982.1"/>
    </source>
</evidence>
<organism evidence="1">
    <name type="scientific">bioreactor metagenome</name>
    <dbReference type="NCBI Taxonomy" id="1076179"/>
    <lineage>
        <taxon>unclassified sequences</taxon>
        <taxon>metagenomes</taxon>
        <taxon>ecological metagenomes</taxon>
    </lineage>
</organism>
<sequence>MCIEDQIYKLTAREQRFLKNSWAEEFSNTVFLIIDEDRFSVLYSDNLTIRPNTPININIGFLMLKEIFGQSDTEVCSH</sequence>
<reference evidence="1" key="1">
    <citation type="submission" date="2019-08" db="EMBL/GenBank/DDBJ databases">
        <authorList>
            <person name="Kucharzyk K."/>
            <person name="Murdoch R.W."/>
            <person name="Higgins S."/>
            <person name="Loffler F."/>
        </authorList>
    </citation>
    <scope>NUCLEOTIDE SEQUENCE</scope>
</reference>
<dbReference type="EMBL" id="VSSQ01139345">
    <property type="protein sequence ID" value="MPN61982.1"/>
    <property type="molecule type" value="Genomic_DNA"/>
</dbReference>
<gene>
    <name evidence="1" type="ORF">SDC9_209728</name>
</gene>
<proteinExistence type="predicted"/>
<dbReference type="AlphaFoldDB" id="A0A645JFK8"/>
<name>A0A645JFK8_9ZZZZ</name>